<dbReference type="Pfam" id="PF00144">
    <property type="entry name" value="Beta-lactamase"/>
    <property type="match status" value="1"/>
</dbReference>
<dbReference type="InterPro" id="IPR012338">
    <property type="entry name" value="Beta-lactam/transpept-like"/>
</dbReference>
<sequence>MKRPTYFLFLTYLLIQVKLQAQTPAFVTDSLDRYIKRNMAEGKIPGLAIAIVENGKVIVSKGYGVRQLGKPDSVDANTLFYVASNTKLFTATALANLAEEKKLNLDDKVLKYLPDFALYDTLATKMATIRDLLGHRLGVKAYEGDFVYWNSSYSLQDVMKNLRLLKPTGQFRQDYSYSNAGYVTAGLVIPKVTGQPWNSYVDQTILKPLGMTNTYLLTANYARRKNIAYGYTNCCTSGGELMEVAFDNLDNLGPAGGMISSVNDISRWLVMQVDSGRYAGKRILPYSVLEETRRPNTIISYQKHPVAPFTYDFYCLGIGLVDYQHMDVYSHTGGAFGFHTNTTFVPSRKLGIVILMNQDNSNFHEALRFQILDAYAKAPYTDRGSYFMQRTLRRDKKQNQDIKDLEIRVAKNNQTPIPLAAYTGTFINPIYGTIKVDIDPTSKAKNSLLIHFQHHPDLTARLDYMDKDEFRITFSNPRFGTAPALFMTKNGKGVSVDVKATDFVDFEPYRFTR</sequence>
<dbReference type="Gene3D" id="2.40.128.600">
    <property type="match status" value="1"/>
</dbReference>
<evidence type="ECO:0000259" key="2">
    <source>
        <dbReference type="Pfam" id="PF11954"/>
    </source>
</evidence>
<dbReference type="SUPFAM" id="SSF56601">
    <property type="entry name" value="beta-lactamase/transpeptidase-like"/>
    <property type="match status" value="1"/>
</dbReference>
<dbReference type="InterPro" id="IPR050491">
    <property type="entry name" value="AmpC-like"/>
</dbReference>
<dbReference type="EMBL" id="FOLQ01000015">
    <property type="protein sequence ID" value="SFE53807.1"/>
    <property type="molecule type" value="Genomic_DNA"/>
</dbReference>
<feature type="domain" description="Peptidase S12 Pab87-related C-terminal" evidence="2">
    <location>
        <begin position="413"/>
        <end position="513"/>
    </location>
</feature>
<dbReference type="OrthoDB" id="1522765at2"/>
<dbReference type="InterPro" id="IPR021860">
    <property type="entry name" value="Peptidase_S12_Pab87-rel_C"/>
</dbReference>
<evidence type="ECO:0000259" key="1">
    <source>
        <dbReference type="Pfam" id="PF00144"/>
    </source>
</evidence>
<dbReference type="Pfam" id="PF11954">
    <property type="entry name" value="DUF3471"/>
    <property type="match status" value="1"/>
</dbReference>
<dbReference type="InterPro" id="IPR001466">
    <property type="entry name" value="Beta-lactam-related"/>
</dbReference>
<accession>A0A1I2BCU5</accession>
<keyword evidence="4" id="KW-1185">Reference proteome</keyword>
<name>A0A1I2BCU5_9BACT</name>
<gene>
    <name evidence="3" type="ORF">SAMN05216167_11560</name>
</gene>
<evidence type="ECO:0000313" key="4">
    <source>
        <dbReference type="Proteomes" id="UP000198598"/>
    </source>
</evidence>
<proteinExistence type="predicted"/>
<dbReference type="STRING" id="662367.SAMN05216167_11560"/>
<organism evidence="3 4">
    <name type="scientific">Spirosoma endophyticum</name>
    <dbReference type="NCBI Taxonomy" id="662367"/>
    <lineage>
        <taxon>Bacteria</taxon>
        <taxon>Pseudomonadati</taxon>
        <taxon>Bacteroidota</taxon>
        <taxon>Cytophagia</taxon>
        <taxon>Cytophagales</taxon>
        <taxon>Cytophagaceae</taxon>
        <taxon>Spirosoma</taxon>
    </lineage>
</organism>
<reference evidence="3 4" key="1">
    <citation type="submission" date="2016-10" db="EMBL/GenBank/DDBJ databases">
        <authorList>
            <person name="de Groot N.N."/>
        </authorList>
    </citation>
    <scope>NUCLEOTIDE SEQUENCE [LARGE SCALE GENOMIC DNA]</scope>
    <source>
        <strain evidence="3 4">DSM 26130</strain>
    </source>
</reference>
<dbReference type="AlphaFoldDB" id="A0A1I2BCU5"/>
<dbReference type="PANTHER" id="PTHR46825:SF15">
    <property type="entry name" value="BETA-LACTAMASE-RELATED DOMAIN-CONTAINING PROTEIN"/>
    <property type="match status" value="1"/>
</dbReference>
<dbReference type="RefSeq" id="WP_093831892.1">
    <property type="nucleotide sequence ID" value="NZ_FOLQ01000015.1"/>
</dbReference>
<evidence type="ECO:0000313" key="3">
    <source>
        <dbReference type="EMBL" id="SFE53807.1"/>
    </source>
</evidence>
<dbReference type="Proteomes" id="UP000198598">
    <property type="component" value="Unassembled WGS sequence"/>
</dbReference>
<dbReference type="Gene3D" id="3.40.710.10">
    <property type="entry name" value="DD-peptidase/beta-lactamase superfamily"/>
    <property type="match status" value="1"/>
</dbReference>
<feature type="domain" description="Beta-lactamase-related" evidence="1">
    <location>
        <begin position="31"/>
        <end position="371"/>
    </location>
</feature>
<protein>
    <submittedName>
        <fullName evidence="3">CubicO group peptidase, beta-lactamase class C family</fullName>
    </submittedName>
</protein>
<dbReference type="PANTHER" id="PTHR46825">
    <property type="entry name" value="D-ALANYL-D-ALANINE-CARBOXYPEPTIDASE/ENDOPEPTIDASE AMPH"/>
    <property type="match status" value="1"/>
</dbReference>